<dbReference type="Pfam" id="PF13193">
    <property type="entry name" value="AMP-binding_C"/>
    <property type="match status" value="1"/>
</dbReference>
<dbReference type="Gene3D" id="3.30.300.30">
    <property type="match status" value="1"/>
</dbReference>
<sequence>MDAIHLDPVEDGLSLPSLPLLVQATKHAHAAPSHIAVIDVATGRQATYGQLLTDVVVAKRHLLEQVGLPENGDLRERAVVMVIPNGYSYVVAQWAIWAAGGICVPLCPTYPLPELLRAIHSTGPCMVLTSGSLVPMETALKASLPQMSFTEIHGNQPTDHSHGIASVPRLRTCHWRGRRALIIFTSGTMSQPKGCVLTHQNITVQVESLTTLWEYTPSDHLIHVSPLFHVSGLINGLVAGLWAGATVELHCKFQSAAIWDRWQMEKSTCTIFCGVPTIYISLLDFYRVHIRGMEREKAALRGIRSLRLLTNAAGLLPPSARTAVCEIAGQPVLEEYGCTETGMALSNGLAVDRRIAGSMGWPLPGVQARLVDSRGRVIAAASKEEGELQIKGQNVFLEYWQQPEMTSSAFTDDGWFRTGDVARRDGNGAFYIYGRAETDWIKSGGHSISALEVEHYCLSLAGIQEAVVVGVQDEKWGQRVAAIIKQVPGTNTLSLLAFRAQLKQQIASYKVPTLLRIVDRIDRNVMGKVDKKAIARSFWPDRVNGCV</sequence>
<dbReference type="OrthoDB" id="2962993at2759"/>
<dbReference type="Gene3D" id="3.40.50.12780">
    <property type="entry name" value="N-terminal domain of ligase-like"/>
    <property type="match status" value="1"/>
</dbReference>
<dbReference type="GO" id="GO:0031956">
    <property type="term" value="F:medium-chain fatty acid-CoA ligase activity"/>
    <property type="evidence" value="ECO:0007669"/>
    <property type="project" value="TreeGrafter"/>
</dbReference>
<dbReference type="GO" id="GO:0006631">
    <property type="term" value="P:fatty acid metabolic process"/>
    <property type="evidence" value="ECO:0007669"/>
    <property type="project" value="TreeGrafter"/>
</dbReference>
<name>A0A5N6UV82_ASPTM</name>
<dbReference type="EMBL" id="ML738627">
    <property type="protein sequence ID" value="KAE8162562.1"/>
    <property type="molecule type" value="Genomic_DNA"/>
</dbReference>
<dbReference type="SUPFAM" id="SSF56801">
    <property type="entry name" value="Acetyl-CoA synthetase-like"/>
    <property type="match status" value="1"/>
</dbReference>
<dbReference type="AlphaFoldDB" id="A0A5N6UV82"/>
<gene>
    <name evidence="3" type="ORF">BDV40DRAFT_312358</name>
</gene>
<feature type="domain" description="AMP-binding enzyme C-terminal" evidence="2">
    <location>
        <begin position="452"/>
        <end position="528"/>
    </location>
</feature>
<dbReference type="PANTHER" id="PTHR43201:SF15">
    <property type="entry name" value="AMP BINDING ENZYME, PUTATIVE (AFU_ORTHOLOGUE AFUA_6G11340)-RELATED"/>
    <property type="match status" value="1"/>
</dbReference>
<dbReference type="InterPro" id="IPR042099">
    <property type="entry name" value="ANL_N_sf"/>
</dbReference>
<evidence type="ECO:0000313" key="3">
    <source>
        <dbReference type="EMBL" id="KAE8162562.1"/>
    </source>
</evidence>
<evidence type="ECO:0000259" key="2">
    <source>
        <dbReference type="Pfam" id="PF13193"/>
    </source>
</evidence>
<dbReference type="Pfam" id="PF00501">
    <property type="entry name" value="AMP-binding"/>
    <property type="match status" value="1"/>
</dbReference>
<evidence type="ECO:0008006" key="5">
    <source>
        <dbReference type="Google" id="ProtNLM"/>
    </source>
</evidence>
<feature type="domain" description="AMP-dependent synthetase/ligase" evidence="1">
    <location>
        <begin position="26"/>
        <end position="400"/>
    </location>
</feature>
<dbReference type="CDD" id="cd05941">
    <property type="entry name" value="MCS"/>
    <property type="match status" value="1"/>
</dbReference>
<dbReference type="Proteomes" id="UP000326950">
    <property type="component" value="Unassembled WGS sequence"/>
</dbReference>
<dbReference type="InterPro" id="IPR045851">
    <property type="entry name" value="AMP-bd_C_sf"/>
</dbReference>
<keyword evidence="4" id="KW-1185">Reference proteome</keyword>
<organism evidence="3 4">
    <name type="scientific">Aspergillus tamarii</name>
    <dbReference type="NCBI Taxonomy" id="41984"/>
    <lineage>
        <taxon>Eukaryota</taxon>
        <taxon>Fungi</taxon>
        <taxon>Dikarya</taxon>
        <taxon>Ascomycota</taxon>
        <taxon>Pezizomycotina</taxon>
        <taxon>Eurotiomycetes</taxon>
        <taxon>Eurotiomycetidae</taxon>
        <taxon>Eurotiales</taxon>
        <taxon>Aspergillaceae</taxon>
        <taxon>Aspergillus</taxon>
        <taxon>Aspergillus subgen. Circumdati</taxon>
    </lineage>
</organism>
<dbReference type="InterPro" id="IPR025110">
    <property type="entry name" value="AMP-bd_C"/>
</dbReference>
<evidence type="ECO:0000259" key="1">
    <source>
        <dbReference type="Pfam" id="PF00501"/>
    </source>
</evidence>
<accession>A0A5N6UV82</accession>
<protein>
    <recommendedName>
        <fullName evidence="5">Acetyl-CoA synthetase-like protein</fullName>
    </recommendedName>
</protein>
<evidence type="ECO:0000313" key="4">
    <source>
        <dbReference type="Proteomes" id="UP000326950"/>
    </source>
</evidence>
<dbReference type="PANTHER" id="PTHR43201">
    <property type="entry name" value="ACYL-COA SYNTHETASE"/>
    <property type="match status" value="1"/>
</dbReference>
<reference evidence="3 4" key="1">
    <citation type="submission" date="2019-04" db="EMBL/GenBank/DDBJ databases">
        <title>Friends and foes A comparative genomics study of 23 Aspergillus species from section Flavi.</title>
        <authorList>
            <consortium name="DOE Joint Genome Institute"/>
            <person name="Kjaerbolling I."/>
            <person name="Vesth T."/>
            <person name="Frisvad J.C."/>
            <person name="Nybo J.L."/>
            <person name="Theobald S."/>
            <person name="Kildgaard S."/>
            <person name="Isbrandt T."/>
            <person name="Kuo A."/>
            <person name="Sato A."/>
            <person name="Lyhne E.K."/>
            <person name="Kogle M.E."/>
            <person name="Wiebenga A."/>
            <person name="Kun R.S."/>
            <person name="Lubbers R.J."/>
            <person name="Makela M.R."/>
            <person name="Barry K."/>
            <person name="Chovatia M."/>
            <person name="Clum A."/>
            <person name="Daum C."/>
            <person name="Haridas S."/>
            <person name="He G."/>
            <person name="LaButti K."/>
            <person name="Lipzen A."/>
            <person name="Mondo S."/>
            <person name="Riley R."/>
            <person name="Salamov A."/>
            <person name="Simmons B.A."/>
            <person name="Magnuson J.K."/>
            <person name="Henrissat B."/>
            <person name="Mortensen U.H."/>
            <person name="Larsen T.O."/>
            <person name="Devries R.P."/>
            <person name="Grigoriev I.V."/>
            <person name="Machida M."/>
            <person name="Baker S.E."/>
            <person name="Andersen M.R."/>
        </authorList>
    </citation>
    <scope>NUCLEOTIDE SEQUENCE [LARGE SCALE GENOMIC DNA]</scope>
    <source>
        <strain evidence="3 4">CBS 117626</strain>
    </source>
</reference>
<proteinExistence type="predicted"/>
<dbReference type="InterPro" id="IPR000873">
    <property type="entry name" value="AMP-dep_synth/lig_dom"/>
</dbReference>